<sequence length="399" mass="43854">METPREEAQKTSSSILKISFFATTNRRQHLEAKMKALILVGGFGTRLRPLTLSVPKPIVEFANKPSIIHQLEALKEVGVDEVVLAVNYQPELMSSCMNEWSKKLDMKITYSLETEPLGTAGPLALAAASLSTDRDGNPSSDPFFVLNSDVICPFPFQKFLEFHRNHGQEGTILVTEVAEPSKYGVVVADDNGKIQRFVEKPQVFVGNKINAGIYIFNPSILKRIKVEPTSIEKQIFPAMASEGQLFSMVLEGFWMDIGQPKDFILGTKLYLNHISEAKPELLQKGPGFIGPVLVDPSAKIGQNCTIGPHVTIGKGVVIGDGVRIKSSVLLDSSRVGDNSFVDAAIIGWQSHLGKWCRTQNTTVIGQNVKVKDEVLINGARILPHKDIDASIYEEGRIVM</sequence>
<dbReference type="GO" id="GO:0009298">
    <property type="term" value="P:GDP-mannose biosynthetic process"/>
    <property type="evidence" value="ECO:0007669"/>
    <property type="project" value="UniProtKB-UniPathway"/>
</dbReference>
<dbReference type="FunFam" id="3.90.550.10:FF:000013">
    <property type="entry name" value="mannose-1-phosphate guanyltransferase beta"/>
    <property type="match status" value="1"/>
</dbReference>
<evidence type="ECO:0000256" key="4">
    <source>
        <dbReference type="ARBA" id="ARBA00022679"/>
    </source>
</evidence>
<dbReference type="Pfam" id="PF00483">
    <property type="entry name" value="NTP_transferase"/>
    <property type="match status" value="1"/>
</dbReference>
<dbReference type="GO" id="GO:0004475">
    <property type="term" value="F:mannose-1-phosphate guanylyltransferase (GTP) activity"/>
    <property type="evidence" value="ECO:0007669"/>
    <property type="project" value="UniProtKB-EC"/>
</dbReference>
<dbReference type="AlphaFoldDB" id="A0A2P6NFC4"/>
<protein>
    <recommendedName>
        <fullName evidence="3">mannose-1-phosphate guanylyltransferase</fullName>
        <ecNumber evidence="3">2.7.7.13</ecNumber>
    </recommendedName>
</protein>
<dbReference type="Proteomes" id="UP000241769">
    <property type="component" value="Unassembled WGS sequence"/>
</dbReference>
<dbReference type="InterPro" id="IPR056729">
    <property type="entry name" value="GMPPB_C"/>
</dbReference>
<evidence type="ECO:0000256" key="5">
    <source>
        <dbReference type="ARBA" id="ARBA00022741"/>
    </source>
</evidence>
<dbReference type="FunCoup" id="A0A2P6NFC4">
    <property type="interactions" value="210"/>
</dbReference>
<dbReference type="InterPro" id="IPR029044">
    <property type="entry name" value="Nucleotide-diphossugar_trans"/>
</dbReference>
<evidence type="ECO:0000313" key="10">
    <source>
        <dbReference type="Proteomes" id="UP000241769"/>
    </source>
</evidence>
<organism evidence="9 10">
    <name type="scientific">Planoprotostelium fungivorum</name>
    <dbReference type="NCBI Taxonomy" id="1890364"/>
    <lineage>
        <taxon>Eukaryota</taxon>
        <taxon>Amoebozoa</taxon>
        <taxon>Evosea</taxon>
        <taxon>Variosea</taxon>
        <taxon>Cavosteliida</taxon>
        <taxon>Cavosteliaceae</taxon>
        <taxon>Planoprotostelium</taxon>
    </lineage>
</organism>
<name>A0A2P6NFC4_9EUKA</name>
<evidence type="ECO:0000256" key="3">
    <source>
        <dbReference type="ARBA" id="ARBA00012387"/>
    </source>
</evidence>
<dbReference type="Pfam" id="PF25087">
    <property type="entry name" value="GMPPB_C"/>
    <property type="match status" value="1"/>
</dbReference>
<dbReference type="PANTHER" id="PTHR22572">
    <property type="entry name" value="SUGAR-1-PHOSPHATE GUANYL TRANSFERASE"/>
    <property type="match status" value="1"/>
</dbReference>
<comment type="pathway">
    <text evidence="1">Nucleotide-sugar biosynthesis; GDP-alpha-D-mannose biosynthesis; GDP-alpha-D-mannose from alpha-D-mannose 1-phosphate (GTP route): step 1/1.</text>
</comment>
<keyword evidence="6" id="KW-0342">GTP-binding</keyword>
<evidence type="ECO:0000259" key="8">
    <source>
        <dbReference type="Pfam" id="PF25087"/>
    </source>
</evidence>
<dbReference type="InterPro" id="IPR005835">
    <property type="entry name" value="NTP_transferase_dom"/>
</dbReference>
<dbReference type="EC" id="2.7.7.13" evidence="3"/>
<dbReference type="InterPro" id="IPR045233">
    <property type="entry name" value="GMPPB_N"/>
</dbReference>
<dbReference type="Gene3D" id="2.160.10.10">
    <property type="entry name" value="Hexapeptide repeat proteins"/>
    <property type="match status" value="1"/>
</dbReference>
<dbReference type="OrthoDB" id="1733332at2759"/>
<evidence type="ECO:0000259" key="7">
    <source>
        <dbReference type="Pfam" id="PF00483"/>
    </source>
</evidence>
<comment type="caution">
    <text evidence="9">The sequence shown here is derived from an EMBL/GenBank/DDBJ whole genome shotgun (WGS) entry which is preliminary data.</text>
</comment>
<reference evidence="9 10" key="1">
    <citation type="journal article" date="2018" name="Genome Biol. Evol.">
        <title>Multiple Roots of Fruiting Body Formation in Amoebozoa.</title>
        <authorList>
            <person name="Hillmann F."/>
            <person name="Forbes G."/>
            <person name="Novohradska S."/>
            <person name="Ferling I."/>
            <person name="Riege K."/>
            <person name="Groth M."/>
            <person name="Westermann M."/>
            <person name="Marz M."/>
            <person name="Spaller T."/>
            <person name="Winckler T."/>
            <person name="Schaap P."/>
            <person name="Glockner G."/>
        </authorList>
    </citation>
    <scope>NUCLEOTIDE SEQUENCE [LARGE SCALE GENOMIC DNA]</scope>
    <source>
        <strain evidence="9 10">Jena</strain>
    </source>
</reference>
<dbReference type="EMBL" id="MDYQ01000099">
    <property type="protein sequence ID" value="PRP82631.1"/>
    <property type="molecule type" value="Genomic_DNA"/>
</dbReference>
<accession>A0A2P6NFC4</accession>
<evidence type="ECO:0000313" key="9">
    <source>
        <dbReference type="EMBL" id="PRP82631.1"/>
    </source>
</evidence>
<gene>
    <name evidence="9" type="ORF">PROFUN_09742</name>
</gene>
<evidence type="ECO:0000256" key="6">
    <source>
        <dbReference type="ARBA" id="ARBA00023134"/>
    </source>
</evidence>
<dbReference type="PROSITE" id="PS00101">
    <property type="entry name" value="HEXAPEP_TRANSFERASES"/>
    <property type="match status" value="1"/>
</dbReference>
<comment type="similarity">
    <text evidence="2">Belongs to the transferase hexapeptide repeat family.</text>
</comment>
<dbReference type="GO" id="GO:0005525">
    <property type="term" value="F:GTP binding"/>
    <property type="evidence" value="ECO:0007669"/>
    <property type="project" value="UniProtKB-KW"/>
</dbReference>
<feature type="domain" description="Mannose-1-phosphate guanyltransferase C-terminal" evidence="8">
    <location>
        <begin position="289"/>
        <end position="396"/>
    </location>
</feature>
<keyword evidence="4 9" id="KW-0808">Transferase</keyword>
<dbReference type="SUPFAM" id="SSF53448">
    <property type="entry name" value="Nucleotide-diphospho-sugar transferases"/>
    <property type="match status" value="1"/>
</dbReference>
<dbReference type="STRING" id="1890364.A0A2P6NFC4"/>
<dbReference type="InterPro" id="IPR018357">
    <property type="entry name" value="Hexapep_transf_CS"/>
</dbReference>
<dbReference type="CDD" id="cd06425">
    <property type="entry name" value="M1P_guanylylT_B_like_N"/>
    <property type="match status" value="1"/>
</dbReference>
<keyword evidence="10" id="KW-1185">Reference proteome</keyword>
<keyword evidence="5" id="KW-0547">Nucleotide-binding</keyword>
<dbReference type="InterPro" id="IPR050486">
    <property type="entry name" value="Mannose-1P_guanyltransferase"/>
</dbReference>
<evidence type="ECO:0000256" key="1">
    <source>
        <dbReference type="ARBA" id="ARBA00004823"/>
    </source>
</evidence>
<dbReference type="UniPathway" id="UPA00126">
    <property type="reaction ID" value="UER00930"/>
</dbReference>
<feature type="domain" description="Nucleotidyl transferase" evidence="7">
    <location>
        <begin position="35"/>
        <end position="269"/>
    </location>
</feature>
<proteinExistence type="inferred from homology"/>
<dbReference type="Gene3D" id="3.90.550.10">
    <property type="entry name" value="Spore Coat Polysaccharide Biosynthesis Protein SpsA, Chain A"/>
    <property type="match status" value="1"/>
</dbReference>
<dbReference type="InParanoid" id="A0A2P6NFC4"/>
<evidence type="ECO:0000256" key="2">
    <source>
        <dbReference type="ARBA" id="ARBA00007274"/>
    </source>
</evidence>